<proteinExistence type="predicted"/>
<dbReference type="InterPro" id="IPR018391">
    <property type="entry name" value="PQQ_b-propeller_rpt"/>
</dbReference>
<dbReference type="Pfam" id="PF13360">
    <property type="entry name" value="PQQ_2"/>
    <property type="match status" value="3"/>
</dbReference>
<accession>A0ABD5Q9M0</accession>
<dbReference type="RefSeq" id="WP_224828924.1">
    <property type="nucleotide sequence ID" value="NZ_JAIVEF010000012.1"/>
</dbReference>
<dbReference type="SMART" id="SM00564">
    <property type="entry name" value="PQQ"/>
    <property type="match status" value="5"/>
</dbReference>
<evidence type="ECO:0000313" key="3">
    <source>
        <dbReference type="Proteomes" id="UP001595925"/>
    </source>
</evidence>
<dbReference type="AlphaFoldDB" id="A0ABD5Q9M0"/>
<dbReference type="Proteomes" id="UP001595925">
    <property type="component" value="Unassembled WGS sequence"/>
</dbReference>
<gene>
    <name evidence="2" type="ORF">ACFPFO_01215</name>
</gene>
<dbReference type="InterPro" id="IPR006311">
    <property type="entry name" value="TAT_signal"/>
</dbReference>
<name>A0ABD5Q9M0_9EURY</name>
<evidence type="ECO:0000259" key="1">
    <source>
        <dbReference type="Pfam" id="PF13360"/>
    </source>
</evidence>
<dbReference type="PROSITE" id="PS51318">
    <property type="entry name" value="TAT"/>
    <property type="match status" value="1"/>
</dbReference>
<protein>
    <submittedName>
        <fullName evidence="2">PQQ-binding-like beta-propeller repeat protein</fullName>
    </submittedName>
</protein>
<dbReference type="InterPro" id="IPR015943">
    <property type="entry name" value="WD40/YVTN_repeat-like_dom_sf"/>
</dbReference>
<keyword evidence="3" id="KW-1185">Reference proteome</keyword>
<feature type="domain" description="Pyrrolo-quinoline quinone repeat" evidence="1">
    <location>
        <begin position="340"/>
        <end position="419"/>
    </location>
</feature>
<organism evidence="2 3">
    <name type="scientific">Saliphagus infecundisoli</name>
    <dbReference type="NCBI Taxonomy" id="1849069"/>
    <lineage>
        <taxon>Archaea</taxon>
        <taxon>Methanobacteriati</taxon>
        <taxon>Methanobacteriota</taxon>
        <taxon>Stenosarchaea group</taxon>
        <taxon>Halobacteria</taxon>
        <taxon>Halobacteriales</taxon>
        <taxon>Natrialbaceae</taxon>
        <taxon>Saliphagus</taxon>
    </lineage>
</organism>
<comment type="caution">
    <text evidence="2">The sequence shown here is derived from an EMBL/GenBank/DDBJ whole genome shotgun (WGS) entry which is preliminary data.</text>
</comment>
<dbReference type="EMBL" id="JBHSJG010000004">
    <property type="protein sequence ID" value="MFC4986416.1"/>
    <property type="molecule type" value="Genomic_DNA"/>
</dbReference>
<evidence type="ECO:0000313" key="2">
    <source>
        <dbReference type="EMBL" id="MFC4986416.1"/>
    </source>
</evidence>
<sequence>MTPSLSPPTRRRLLAVAGAGVGAGLAGCLAPRAGSHTYEPPEDVGTSLPYDETYPDDDAITMFRGGLRRLGYYPDETAPESPSINWRAPVNYAGHNAAKASPLLSPDGETVVVPADTGRIHAFGPKGRHRWVTETPATRQGFHATPVIADGVAYLGGYDGANRGQEAAMYAIDVATGEVLWRTEEMDGSVAIGSSAGYWDGYLYVIVEYRNPIQKGALWVFDAETGAPLSSDDRIEGMPHPTVAIDPDAGRLLSGSNDGVVYCWEFPSLEFAWEFETGAEVKGPIATYDGSAFVGSWDGNVYRIGLADGEEEWRFETGSVVMSAPGIGPERGTVYVGSDDHHVYALDAATGDQRWATDVQGRVMGAVTVTADAVLAGTTAGELCALEKETGELRWWVEAAGQVTSEPVPRDGRIYFAERADVLGYFEEGEETKVETPGHVYCLIGD</sequence>
<dbReference type="Gene3D" id="2.130.10.10">
    <property type="entry name" value="YVTN repeat-like/Quinoprotein amine dehydrogenase"/>
    <property type="match status" value="3"/>
</dbReference>
<feature type="domain" description="Pyrrolo-quinoline quinone repeat" evidence="1">
    <location>
        <begin position="216"/>
        <end position="335"/>
    </location>
</feature>
<dbReference type="InterPro" id="IPR002372">
    <property type="entry name" value="PQQ_rpt_dom"/>
</dbReference>
<reference evidence="2 3" key="1">
    <citation type="journal article" date="2019" name="Int. J. Syst. Evol. Microbiol.">
        <title>The Global Catalogue of Microorganisms (GCM) 10K type strain sequencing project: providing services to taxonomists for standard genome sequencing and annotation.</title>
        <authorList>
            <consortium name="The Broad Institute Genomics Platform"/>
            <consortium name="The Broad Institute Genome Sequencing Center for Infectious Disease"/>
            <person name="Wu L."/>
            <person name="Ma J."/>
        </authorList>
    </citation>
    <scope>NUCLEOTIDE SEQUENCE [LARGE SCALE GENOMIC DNA]</scope>
    <source>
        <strain evidence="2 3">CGMCC 1.15824</strain>
    </source>
</reference>
<dbReference type="SUPFAM" id="SSF50998">
    <property type="entry name" value="Quinoprotein alcohol dehydrogenase-like"/>
    <property type="match status" value="2"/>
</dbReference>
<feature type="domain" description="Pyrrolo-quinoline quinone repeat" evidence="1">
    <location>
        <begin position="86"/>
        <end position="192"/>
    </location>
</feature>
<dbReference type="InterPro" id="IPR011047">
    <property type="entry name" value="Quinoprotein_ADH-like_sf"/>
</dbReference>
<dbReference type="PANTHER" id="PTHR34512">
    <property type="entry name" value="CELL SURFACE PROTEIN"/>
    <property type="match status" value="1"/>
</dbReference>
<dbReference type="PANTHER" id="PTHR34512:SF30">
    <property type="entry name" value="OUTER MEMBRANE PROTEIN ASSEMBLY FACTOR BAMB"/>
    <property type="match status" value="1"/>
</dbReference>